<keyword evidence="1" id="KW-0677">Repeat</keyword>
<feature type="region of interest" description="Disordered" evidence="4">
    <location>
        <begin position="284"/>
        <end position="304"/>
    </location>
</feature>
<dbReference type="InterPro" id="IPR011990">
    <property type="entry name" value="TPR-like_helical_dom_sf"/>
</dbReference>
<dbReference type="Gene3D" id="1.25.40.20">
    <property type="entry name" value="Ankyrin repeat-containing domain"/>
    <property type="match status" value="2"/>
</dbReference>
<feature type="compositionally biased region" description="Polar residues" evidence="4">
    <location>
        <begin position="532"/>
        <end position="550"/>
    </location>
</feature>
<feature type="repeat" description="ANK" evidence="3">
    <location>
        <begin position="704"/>
        <end position="736"/>
    </location>
</feature>
<evidence type="ECO:0000313" key="5">
    <source>
        <dbReference type="EMBL" id="KAJ9606983.1"/>
    </source>
</evidence>
<dbReference type="PANTHER" id="PTHR24126:SF14">
    <property type="entry name" value="ANK_REP_REGION DOMAIN-CONTAINING PROTEIN"/>
    <property type="match status" value="1"/>
</dbReference>
<protein>
    <recommendedName>
        <fullName evidence="7">Fungal N-terminal domain-containing protein</fullName>
    </recommendedName>
</protein>
<dbReference type="PANTHER" id="PTHR24126">
    <property type="entry name" value="ANKYRIN REPEAT, PH AND SEC7 DOMAIN CONTAINING PROTEIN SECG-RELATED"/>
    <property type="match status" value="1"/>
</dbReference>
<reference evidence="5" key="1">
    <citation type="submission" date="2022-10" db="EMBL/GenBank/DDBJ databases">
        <title>Culturing micro-colonial fungi from biological soil crusts in the Mojave desert and describing Neophaeococcomyces mojavensis, and introducing the new genera and species Taxawa tesnikishii.</title>
        <authorList>
            <person name="Kurbessoian T."/>
            <person name="Stajich J.E."/>
        </authorList>
    </citation>
    <scope>NUCLEOTIDE SEQUENCE</scope>
    <source>
        <strain evidence="5">TK_41</strain>
    </source>
</reference>
<dbReference type="PROSITE" id="PS50297">
    <property type="entry name" value="ANK_REP_REGION"/>
    <property type="match status" value="1"/>
</dbReference>
<keyword evidence="6" id="KW-1185">Reference proteome</keyword>
<evidence type="ECO:0000256" key="3">
    <source>
        <dbReference type="PROSITE-ProRule" id="PRU00023"/>
    </source>
</evidence>
<feature type="region of interest" description="Disordered" evidence="4">
    <location>
        <begin position="483"/>
        <end position="552"/>
    </location>
</feature>
<proteinExistence type="predicted"/>
<dbReference type="SMART" id="SM00248">
    <property type="entry name" value="ANK"/>
    <property type="match status" value="4"/>
</dbReference>
<accession>A0AA39CFS6</accession>
<evidence type="ECO:0000256" key="4">
    <source>
        <dbReference type="SAM" id="MobiDB-lite"/>
    </source>
</evidence>
<feature type="repeat" description="ANK" evidence="3">
    <location>
        <begin position="668"/>
        <end position="700"/>
    </location>
</feature>
<feature type="compositionally biased region" description="Polar residues" evidence="4">
    <location>
        <begin position="284"/>
        <end position="294"/>
    </location>
</feature>
<dbReference type="InterPro" id="IPR036770">
    <property type="entry name" value="Ankyrin_rpt-contain_sf"/>
</dbReference>
<gene>
    <name evidence="5" type="ORF">H2200_008994</name>
</gene>
<dbReference type="AlphaFoldDB" id="A0AA39CFS6"/>
<organism evidence="5 6">
    <name type="scientific">Cladophialophora chaetospira</name>
    <dbReference type="NCBI Taxonomy" id="386627"/>
    <lineage>
        <taxon>Eukaryota</taxon>
        <taxon>Fungi</taxon>
        <taxon>Dikarya</taxon>
        <taxon>Ascomycota</taxon>
        <taxon>Pezizomycotina</taxon>
        <taxon>Eurotiomycetes</taxon>
        <taxon>Chaetothyriomycetidae</taxon>
        <taxon>Chaetothyriales</taxon>
        <taxon>Herpotrichiellaceae</taxon>
        <taxon>Cladophialophora</taxon>
    </lineage>
</organism>
<dbReference type="EMBL" id="JAPDRK010000013">
    <property type="protein sequence ID" value="KAJ9606983.1"/>
    <property type="molecule type" value="Genomic_DNA"/>
</dbReference>
<dbReference type="Gene3D" id="1.25.40.10">
    <property type="entry name" value="Tetratricopeptide repeat domain"/>
    <property type="match status" value="1"/>
</dbReference>
<evidence type="ECO:0000256" key="1">
    <source>
        <dbReference type="ARBA" id="ARBA00022737"/>
    </source>
</evidence>
<evidence type="ECO:0000313" key="6">
    <source>
        <dbReference type="Proteomes" id="UP001172673"/>
    </source>
</evidence>
<keyword evidence="2 3" id="KW-0040">ANK repeat</keyword>
<dbReference type="SUPFAM" id="SSF48403">
    <property type="entry name" value="Ankyrin repeat"/>
    <property type="match status" value="1"/>
</dbReference>
<evidence type="ECO:0008006" key="7">
    <source>
        <dbReference type="Google" id="ProtNLM"/>
    </source>
</evidence>
<dbReference type="InterPro" id="IPR002110">
    <property type="entry name" value="Ankyrin_rpt"/>
</dbReference>
<dbReference type="SUPFAM" id="SSF48452">
    <property type="entry name" value="TPR-like"/>
    <property type="match status" value="1"/>
</dbReference>
<name>A0AA39CFS6_9EURO</name>
<feature type="region of interest" description="Disordered" evidence="4">
    <location>
        <begin position="852"/>
        <end position="875"/>
    </location>
</feature>
<dbReference type="Pfam" id="PF12796">
    <property type="entry name" value="Ank_2"/>
    <property type="match status" value="1"/>
</dbReference>
<dbReference type="Proteomes" id="UP001172673">
    <property type="component" value="Unassembled WGS sequence"/>
</dbReference>
<dbReference type="PROSITE" id="PS50088">
    <property type="entry name" value="ANK_REPEAT"/>
    <property type="match status" value="2"/>
</dbReference>
<evidence type="ECO:0000256" key="2">
    <source>
        <dbReference type="ARBA" id="ARBA00023043"/>
    </source>
</evidence>
<comment type="caution">
    <text evidence="5">The sequence shown here is derived from an EMBL/GenBank/DDBJ whole genome shotgun (WGS) entry which is preliminary data.</text>
</comment>
<feature type="compositionally biased region" description="Basic and acidic residues" evidence="4">
    <location>
        <begin position="862"/>
        <end position="875"/>
    </location>
</feature>
<sequence length="875" mass="97249">MAVTTISAAGIASAVLGLSKAAWKLGTFLSKLEHGFRSSDTTVKSLIEESRSLSNECDLFHAELDEIISRNEIGSFPSQEITRRIWSCVATEVDETSRTLQELEDFVEGFRDEDSDFIGHVQRQEMLDKSKNQIANGCTKVRSHAGAFHNTLSLIHVVFARIATRRDNREIATELEKLRDMVERLQRSLEDSPQSRMSHTEAFLLQCGRQVIAEGKVVYDTNLDAGSISGGQRAASSNIRVAEWVSTLESIRRDEQLSDTSDMVSNVSSIFSRNETYTVLTSAGSEHRTAQQGEVVNPAEDDSDDDLDIDLAKAALETGSKAFEAQEWEDADAMLQEALRVLPQLSKHKRSFCDIHDLQYRLAVCAYHTQQPADAEEALLSLMRQSAKSDEQRRYICNAAHLLSLLYIRTGQTERARSECEKALQARRRLLGKLSDASLESMALMAHIYVLLNNRARAKSYLAMIPESRREATLRIVEESLGTKPEQLDSSSQLGRSISDESDLAEKHPRSVTTISSPVLPPENRRDGPVSATKSQAPIATLGQPQQPVPTNKVGLEHLKSVTVTSLLSMDERRDSMATEMERTNDIYSSGPEAVGLSALSLGGDTERCPTLKNTTLSRKEILKKIGCQPRDQIEEAVCNGDNIALASLLSKKKESWRSKFRKRLHAERVTALHFAALFGEIDMARRLLGSGFNINEVPHGYSENLTPLKFAIGARQVDMVDFLITNGARPSEPDTWSTLAGILMNRSWLMKTMSEAENEFASIRIIAILRILLKRGWEVDSPVDTSGRSVLHQAVGLWTGSYKLDLQLRVAVASFLCEQGANPFQANAEDKTPYDMASTSGHQELMEILEHGSKSRTRGHRPMEPVELPTEHAR</sequence>